<dbReference type="PANTHER" id="PTHR12277">
    <property type="entry name" value="ALPHA/BETA HYDROLASE DOMAIN-CONTAINING PROTEIN"/>
    <property type="match status" value="1"/>
</dbReference>
<organism evidence="2 3">
    <name type="scientific">Lysobacter panacisoli</name>
    <dbReference type="NCBI Taxonomy" id="1255263"/>
    <lineage>
        <taxon>Bacteria</taxon>
        <taxon>Pseudomonadati</taxon>
        <taxon>Pseudomonadota</taxon>
        <taxon>Gammaproteobacteria</taxon>
        <taxon>Lysobacterales</taxon>
        <taxon>Lysobacteraceae</taxon>
        <taxon>Lysobacter</taxon>
    </lineage>
</organism>
<dbReference type="GO" id="GO:0016787">
    <property type="term" value="F:hydrolase activity"/>
    <property type="evidence" value="ECO:0007669"/>
    <property type="project" value="UniProtKB-KW"/>
</dbReference>
<dbReference type="Gene3D" id="3.40.50.1820">
    <property type="entry name" value="alpha/beta hydrolase"/>
    <property type="match status" value="1"/>
</dbReference>
<gene>
    <name evidence="2" type="ORF">GCM10025759_14040</name>
</gene>
<dbReference type="InterPro" id="IPR000073">
    <property type="entry name" value="AB_hydrolase_1"/>
</dbReference>
<dbReference type="InterPro" id="IPR029058">
    <property type="entry name" value="AB_hydrolase_fold"/>
</dbReference>
<comment type="caution">
    <text evidence="2">The sequence shown here is derived from an EMBL/GenBank/DDBJ whole genome shotgun (WGS) entry which is preliminary data.</text>
</comment>
<evidence type="ECO:0000259" key="1">
    <source>
        <dbReference type="Pfam" id="PF00561"/>
    </source>
</evidence>
<protein>
    <submittedName>
        <fullName evidence="2">Alpha/beta hydrolase</fullName>
    </submittedName>
</protein>
<feature type="domain" description="AB hydrolase-1" evidence="1">
    <location>
        <begin position="67"/>
        <end position="163"/>
    </location>
</feature>
<dbReference type="Proteomes" id="UP001501083">
    <property type="component" value="Unassembled WGS sequence"/>
</dbReference>
<dbReference type="Pfam" id="PF00561">
    <property type="entry name" value="Abhydrolase_1"/>
    <property type="match status" value="1"/>
</dbReference>
<proteinExistence type="predicted"/>
<keyword evidence="2" id="KW-0378">Hydrolase</keyword>
<dbReference type="RefSeq" id="WP_158986643.1">
    <property type="nucleotide sequence ID" value="NZ_BAABKY010000002.1"/>
</dbReference>
<sequence length="270" mass="29349">MRKQLLGWASLPLLGYAGICAWLFTKQRDLIYLPQGTRVDATQTDFALVRENVNLHGWVLNPQAAQPVIYFGGNAESVQNRREQLGRLLPDRAVYLVSYRGYGASGGAPSEAALFGDALAIYDEVRSRHPGQPIVVLGSSLGSGVASYVASQRPVSRLVLVAPFDSLVAVAQAHYPVIPVRWLVKDRFDSIERLRGYQGEVMVVRAGRDQVVPPANTGRLIAALGKPPRVIDLADADHSSIGSDPRFEQALAEFLGPAPTTRRDPLGSVR</sequence>
<name>A0ABP9L888_9GAMM</name>
<dbReference type="EMBL" id="BAABKY010000002">
    <property type="protein sequence ID" value="GAA5073174.1"/>
    <property type="molecule type" value="Genomic_DNA"/>
</dbReference>
<accession>A0ABP9L888</accession>
<dbReference type="SUPFAM" id="SSF53474">
    <property type="entry name" value="alpha/beta-Hydrolases"/>
    <property type="match status" value="1"/>
</dbReference>
<evidence type="ECO:0000313" key="2">
    <source>
        <dbReference type="EMBL" id="GAA5073174.1"/>
    </source>
</evidence>
<reference evidence="3" key="1">
    <citation type="journal article" date="2019" name="Int. J. Syst. Evol. Microbiol.">
        <title>The Global Catalogue of Microorganisms (GCM) 10K type strain sequencing project: providing services to taxonomists for standard genome sequencing and annotation.</title>
        <authorList>
            <consortium name="The Broad Institute Genomics Platform"/>
            <consortium name="The Broad Institute Genome Sequencing Center for Infectious Disease"/>
            <person name="Wu L."/>
            <person name="Ma J."/>
        </authorList>
    </citation>
    <scope>NUCLEOTIDE SEQUENCE [LARGE SCALE GENOMIC DNA]</scope>
    <source>
        <strain evidence="3">JCM 19212</strain>
    </source>
</reference>
<evidence type="ECO:0000313" key="3">
    <source>
        <dbReference type="Proteomes" id="UP001501083"/>
    </source>
</evidence>
<keyword evidence="3" id="KW-1185">Reference proteome</keyword>